<evidence type="ECO:0000313" key="11">
    <source>
        <dbReference type="Proteomes" id="UP001385951"/>
    </source>
</evidence>
<comment type="subcellular location">
    <subcellularLocation>
        <location evidence="2">Cytoplasm</location>
    </subcellularLocation>
</comment>
<dbReference type="InterPro" id="IPR039104">
    <property type="entry name" value="6PGL"/>
</dbReference>
<sequence>MKKTRIKEEEEDDDEDDKPIKQEAQEKEESNGKNDEDEDDDDDDDDDDEEERKRTTTFNFDGVTYSFKERPSVLEEKEGSAKYIMSPKVYSHAESADVANAVGKHVLKLQNSALESGLTFKIALSGGSLGKVLKKALIDNQDIAPKVKWDKWEVFFSDERIVPLDHPDSNFGLFNEMVLKSLPEGTTKPKVNTINESLLTGQDGQTSGADQAKDLEIAKDYQSKLPKDHKLDLILLGCGPDGHTCSLFPGHQLLNERNELISYISDSPKPPPRRITFTFPVLENAVSIAFVAEGEGKAPILKEIFNDPSSKLRSKLVTDIKTGVEVNWFVNDAAINGVDVIASKY</sequence>
<evidence type="ECO:0000256" key="7">
    <source>
        <dbReference type="ARBA" id="ARBA00022801"/>
    </source>
</evidence>
<comment type="pathway">
    <text evidence="3">Carbohydrate degradation; pentose phosphate pathway; D-ribulose 5-phosphate from D-glucose 6-phosphate (oxidative stage): step 2/3.</text>
</comment>
<feature type="compositionally biased region" description="Basic and acidic residues" evidence="8">
    <location>
        <begin position="18"/>
        <end position="34"/>
    </location>
</feature>
<dbReference type="Gene3D" id="3.40.50.1360">
    <property type="match status" value="1"/>
</dbReference>
<dbReference type="Proteomes" id="UP001385951">
    <property type="component" value="Unassembled WGS sequence"/>
</dbReference>
<comment type="caution">
    <text evidence="10">The sequence shown here is derived from an EMBL/GenBank/DDBJ whole genome shotgun (WGS) entry which is preliminary data.</text>
</comment>
<organism evidence="10 11">
    <name type="scientific">Cerrena zonata</name>
    <dbReference type="NCBI Taxonomy" id="2478898"/>
    <lineage>
        <taxon>Eukaryota</taxon>
        <taxon>Fungi</taxon>
        <taxon>Dikarya</taxon>
        <taxon>Basidiomycota</taxon>
        <taxon>Agaricomycotina</taxon>
        <taxon>Agaricomycetes</taxon>
        <taxon>Polyporales</taxon>
        <taxon>Cerrenaceae</taxon>
        <taxon>Cerrena</taxon>
    </lineage>
</organism>
<evidence type="ECO:0000259" key="9">
    <source>
        <dbReference type="Pfam" id="PF01182"/>
    </source>
</evidence>
<evidence type="ECO:0000256" key="2">
    <source>
        <dbReference type="ARBA" id="ARBA00004496"/>
    </source>
</evidence>
<dbReference type="Pfam" id="PF01182">
    <property type="entry name" value="Glucosamine_iso"/>
    <property type="match status" value="1"/>
</dbReference>
<dbReference type="NCBIfam" id="TIGR01198">
    <property type="entry name" value="pgl"/>
    <property type="match status" value="1"/>
</dbReference>
<dbReference type="EMBL" id="JASBNA010000013">
    <property type="protein sequence ID" value="KAK7687439.1"/>
    <property type="molecule type" value="Genomic_DNA"/>
</dbReference>
<keyword evidence="7" id="KW-0378">Hydrolase</keyword>
<protein>
    <recommendedName>
        <fullName evidence="5">6-phosphogluconolactonase</fullName>
        <ecNumber evidence="5">3.1.1.31</ecNumber>
    </recommendedName>
</protein>
<name>A0AAW0G7Q5_9APHY</name>
<keyword evidence="11" id="KW-1185">Reference proteome</keyword>
<feature type="compositionally biased region" description="Acidic residues" evidence="8">
    <location>
        <begin position="35"/>
        <end position="50"/>
    </location>
</feature>
<evidence type="ECO:0000256" key="5">
    <source>
        <dbReference type="ARBA" id="ARBA00013198"/>
    </source>
</evidence>
<feature type="region of interest" description="Disordered" evidence="8">
    <location>
        <begin position="1"/>
        <end position="55"/>
    </location>
</feature>
<dbReference type="InterPro" id="IPR037171">
    <property type="entry name" value="NagB/RpiA_transferase-like"/>
</dbReference>
<dbReference type="AlphaFoldDB" id="A0AAW0G7Q5"/>
<comment type="catalytic activity">
    <reaction evidence="1">
        <text>6-phospho-D-glucono-1,5-lactone + H2O = 6-phospho-D-gluconate + H(+)</text>
        <dbReference type="Rhea" id="RHEA:12556"/>
        <dbReference type="ChEBI" id="CHEBI:15377"/>
        <dbReference type="ChEBI" id="CHEBI:15378"/>
        <dbReference type="ChEBI" id="CHEBI:57955"/>
        <dbReference type="ChEBI" id="CHEBI:58759"/>
        <dbReference type="EC" id="3.1.1.31"/>
    </reaction>
</comment>
<evidence type="ECO:0000256" key="6">
    <source>
        <dbReference type="ARBA" id="ARBA00022490"/>
    </source>
</evidence>
<proteinExistence type="inferred from homology"/>
<reference evidence="10 11" key="1">
    <citation type="submission" date="2022-09" db="EMBL/GenBank/DDBJ databases">
        <authorList>
            <person name="Palmer J.M."/>
        </authorList>
    </citation>
    <scope>NUCLEOTIDE SEQUENCE [LARGE SCALE GENOMIC DNA]</scope>
    <source>
        <strain evidence="10 11">DSM 7382</strain>
    </source>
</reference>
<evidence type="ECO:0000256" key="3">
    <source>
        <dbReference type="ARBA" id="ARBA00004961"/>
    </source>
</evidence>
<dbReference type="GO" id="GO:0017057">
    <property type="term" value="F:6-phosphogluconolactonase activity"/>
    <property type="evidence" value="ECO:0007669"/>
    <property type="project" value="UniProtKB-EC"/>
</dbReference>
<evidence type="ECO:0000313" key="10">
    <source>
        <dbReference type="EMBL" id="KAK7687439.1"/>
    </source>
</evidence>
<evidence type="ECO:0000256" key="8">
    <source>
        <dbReference type="SAM" id="MobiDB-lite"/>
    </source>
</evidence>
<keyword evidence="6" id="KW-0963">Cytoplasm</keyword>
<dbReference type="InterPro" id="IPR006148">
    <property type="entry name" value="Glc/Gal-6P_isomerase"/>
</dbReference>
<dbReference type="PANTHER" id="PTHR11054:SF24">
    <property type="entry name" value="6-PHOSPHOGLUCONOLACTONASE 3-RELATED"/>
    <property type="match status" value="1"/>
</dbReference>
<accession>A0AAW0G7Q5</accession>
<evidence type="ECO:0000256" key="4">
    <source>
        <dbReference type="ARBA" id="ARBA00010662"/>
    </source>
</evidence>
<feature type="domain" description="Glucosamine/galactosamine-6-phosphate isomerase" evidence="9">
    <location>
        <begin position="95"/>
        <end position="312"/>
    </location>
</feature>
<dbReference type="PANTHER" id="PTHR11054">
    <property type="entry name" value="6-PHOSPHOGLUCONOLACTONASE"/>
    <property type="match status" value="1"/>
</dbReference>
<dbReference type="EC" id="3.1.1.31" evidence="5"/>
<comment type="similarity">
    <text evidence="4">Belongs to the glucosamine/galactosamine-6-phosphate isomerase family. 6-phosphogluconolactonase subfamily.</text>
</comment>
<dbReference type="GO" id="GO:0006098">
    <property type="term" value="P:pentose-phosphate shunt"/>
    <property type="evidence" value="ECO:0007669"/>
    <property type="project" value="InterPro"/>
</dbReference>
<gene>
    <name evidence="10" type="ORF">QCA50_009307</name>
</gene>
<evidence type="ECO:0000256" key="1">
    <source>
        <dbReference type="ARBA" id="ARBA00000832"/>
    </source>
</evidence>
<dbReference type="GO" id="GO:0005975">
    <property type="term" value="P:carbohydrate metabolic process"/>
    <property type="evidence" value="ECO:0007669"/>
    <property type="project" value="InterPro"/>
</dbReference>
<dbReference type="CDD" id="cd01400">
    <property type="entry name" value="6PGL"/>
    <property type="match status" value="1"/>
</dbReference>
<dbReference type="FunFam" id="3.40.50.1360:FF:000005">
    <property type="entry name" value="6-phosphogluconolactonase"/>
    <property type="match status" value="1"/>
</dbReference>
<dbReference type="SUPFAM" id="SSF100950">
    <property type="entry name" value="NagB/RpiA/CoA transferase-like"/>
    <property type="match status" value="1"/>
</dbReference>
<dbReference type="GO" id="GO:0005737">
    <property type="term" value="C:cytoplasm"/>
    <property type="evidence" value="ECO:0007669"/>
    <property type="project" value="UniProtKB-SubCell"/>
</dbReference>
<dbReference type="InterPro" id="IPR005900">
    <property type="entry name" value="6-phosphogluconolactonase_DevB"/>
</dbReference>